<dbReference type="PROSITE" id="PS00713">
    <property type="entry name" value="NA_DICARBOXYL_SYMP_1"/>
    <property type="match status" value="1"/>
</dbReference>
<feature type="transmembrane region" description="Helical" evidence="8">
    <location>
        <begin position="55"/>
        <end position="75"/>
    </location>
</feature>
<feature type="transmembrane region" description="Helical" evidence="8">
    <location>
        <begin position="230"/>
        <end position="256"/>
    </location>
</feature>
<feature type="transmembrane region" description="Helical" evidence="8">
    <location>
        <begin position="152"/>
        <end position="171"/>
    </location>
</feature>
<dbReference type="GO" id="GO:0006835">
    <property type="term" value="P:dicarboxylic acid transport"/>
    <property type="evidence" value="ECO:0007669"/>
    <property type="project" value="UniProtKB-ARBA"/>
</dbReference>
<evidence type="ECO:0000256" key="4">
    <source>
        <dbReference type="ARBA" id="ARBA00022692"/>
    </source>
</evidence>
<evidence type="ECO:0000256" key="2">
    <source>
        <dbReference type="ARBA" id="ARBA00022448"/>
    </source>
</evidence>
<dbReference type="InterPro" id="IPR036458">
    <property type="entry name" value="Na:dicarbo_symporter_sf"/>
</dbReference>
<evidence type="ECO:0000256" key="1">
    <source>
        <dbReference type="ARBA" id="ARBA00004651"/>
    </source>
</evidence>
<feature type="transmembrane region" description="Helical" evidence="8">
    <location>
        <begin position="12"/>
        <end position="35"/>
    </location>
</feature>
<keyword evidence="6 8" id="KW-1133">Transmembrane helix</keyword>
<evidence type="ECO:0000256" key="6">
    <source>
        <dbReference type="ARBA" id="ARBA00022989"/>
    </source>
</evidence>
<comment type="subcellular location">
    <subcellularLocation>
        <location evidence="1">Cell membrane</location>
        <topology evidence="1">Multi-pass membrane protein</topology>
    </subcellularLocation>
</comment>
<keyword evidence="7 8" id="KW-0472">Membrane</keyword>
<keyword evidence="2" id="KW-0813">Transport</keyword>
<dbReference type="GO" id="GO:0015293">
    <property type="term" value="F:symporter activity"/>
    <property type="evidence" value="ECO:0007669"/>
    <property type="project" value="UniProtKB-KW"/>
</dbReference>
<evidence type="ECO:0000256" key="5">
    <source>
        <dbReference type="ARBA" id="ARBA00022847"/>
    </source>
</evidence>
<organism evidence="9 10">
    <name type="scientific">Thermococcus eurythermalis</name>
    <dbReference type="NCBI Taxonomy" id="1505907"/>
    <lineage>
        <taxon>Archaea</taxon>
        <taxon>Methanobacteriati</taxon>
        <taxon>Methanobacteriota</taxon>
        <taxon>Thermococci</taxon>
        <taxon>Thermococcales</taxon>
        <taxon>Thermococcaceae</taxon>
        <taxon>Thermococcus</taxon>
    </lineage>
</organism>
<dbReference type="EMBL" id="CP008887">
    <property type="protein sequence ID" value="AIU70645.1"/>
    <property type="molecule type" value="Genomic_DNA"/>
</dbReference>
<dbReference type="Pfam" id="PF00375">
    <property type="entry name" value="SDF"/>
    <property type="match status" value="1"/>
</dbReference>
<sequence>MGKGLLKRYLEYPILWKILYGLILGAVFGLIAGHYGYAEAVKTYIKPFGDLFVRLLKMLVMPIILASLVVGAASISPARLGRVGLKIVVYYLVTSAMAVFFGLIVGRIFNVGANIDLGSGTGKAIEAQPPSLVDTLLNIVPTNPFASLTNGAVLQVIFFAIVLGIAITYLMNREEERVRKSAETLLRAFDGLAEAMYLIVGGVMQYAPIGVFALIAYVMASQGVKVVGPLVKVVAAVYLGLILQIGITYFILLKVFGIDPVRFLRKAKDAMLTAFVTRSSSGTLPVTMRVADEEMGIDKGIYSFTLPLGATINMDGTALYQGVTVLFVANAIGQPLTLSQQLIVVLTAVLASIGTAGVPGAGAIMLAMVLQSVGLDLSAGSPVALAYAMILGIDALLDMGRTMVNVTGDLAGTTIVAKTEGELDESKWRD</sequence>
<dbReference type="RefSeq" id="WP_050003611.1">
    <property type="nucleotide sequence ID" value="NZ_CP008887.1"/>
</dbReference>
<feature type="transmembrane region" description="Helical" evidence="8">
    <location>
        <begin position="342"/>
        <end position="367"/>
    </location>
</feature>
<dbReference type="PRINTS" id="PR00173">
    <property type="entry name" value="EDTRNSPORT"/>
</dbReference>
<evidence type="ECO:0000256" key="7">
    <source>
        <dbReference type="ARBA" id="ARBA00023136"/>
    </source>
</evidence>
<dbReference type="Proteomes" id="UP000029980">
    <property type="component" value="Chromosome"/>
</dbReference>
<dbReference type="FunFam" id="1.10.3860.10:FF:000001">
    <property type="entry name" value="C4-dicarboxylate transport protein"/>
    <property type="match status" value="1"/>
</dbReference>
<feature type="transmembrane region" description="Helical" evidence="8">
    <location>
        <begin position="379"/>
        <end position="397"/>
    </location>
</feature>
<gene>
    <name evidence="9" type="ORF">TEU_10045</name>
</gene>
<dbReference type="HOGENOM" id="CLU_019375_7_1_2"/>
<dbReference type="InterPro" id="IPR018107">
    <property type="entry name" value="Na-dicarboxylate_symporter_CS"/>
</dbReference>
<keyword evidence="3" id="KW-1003">Cell membrane</keyword>
<dbReference type="Gene3D" id="1.10.3860.10">
    <property type="entry name" value="Sodium:dicarboxylate symporter"/>
    <property type="match status" value="1"/>
</dbReference>
<evidence type="ECO:0000256" key="8">
    <source>
        <dbReference type="SAM" id="Phobius"/>
    </source>
</evidence>
<proteinExistence type="predicted"/>
<name>A0A097QVZ0_9EURY</name>
<evidence type="ECO:0000313" key="9">
    <source>
        <dbReference type="EMBL" id="AIU70645.1"/>
    </source>
</evidence>
<dbReference type="SUPFAM" id="SSF118215">
    <property type="entry name" value="Proton glutamate symport protein"/>
    <property type="match status" value="1"/>
</dbReference>
<keyword evidence="4 8" id="KW-0812">Transmembrane</keyword>
<dbReference type="OrthoDB" id="3015at2157"/>
<dbReference type="InterPro" id="IPR001991">
    <property type="entry name" value="Na-dicarboxylate_symporter"/>
</dbReference>
<dbReference type="STRING" id="1505907.TEU_10045"/>
<dbReference type="PANTHER" id="PTHR42865:SF7">
    <property type="entry name" value="PROTON_GLUTAMATE-ASPARTATE SYMPORTER"/>
    <property type="match status" value="1"/>
</dbReference>
<reference evidence="9 10" key="1">
    <citation type="journal article" date="2015" name="Int. J. Syst. Evol. Microbiol.">
        <title>Thermococcus eurythermalis sp. nov., a conditional piezophilic hyperthermophilic archaeon with a wide temperature range isolated from an oil-immersed chimney in the Guaymas Basin.</title>
        <authorList>
            <person name="Zhao W."/>
            <person name="Zeng X."/>
            <person name="Xiao X."/>
        </authorList>
    </citation>
    <scope>NUCLEOTIDE SEQUENCE [LARGE SCALE GENOMIC DNA]</scope>
    <source>
        <strain evidence="9 10">A501</strain>
    </source>
</reference>
<dbReference type="GO" id="GO:0005886">
    <property type="term" value="C:plasma membrane"/>
    <property type="evidence" value="ECO:0007669"/>
    <property type="project" value="UniProtKB-SubCell"/>
</dbReference>
<keyword evidence="10" id="KW-1185">Reference proteome</keyword>
<dbReference type="PANTHER" id="PTHR42865">
    <property type="entry name" value="PROTON/GLUTAMATE-ASPARTATE SYMPORTER"/>
    <property type="match status" value="1"/>
</dbReference>
<dbReference type="KEGG" id="teu:TEU_10045"/>
<feature type="transmembrane region" description="Helical" evidence="8">
    <location>
        <begin position="87"/>
        <end position="109"/>
    </location>
</feature>
<dbReference type="GeneID" id="25153772"/>
<evidence type="ECO:0000256" key="3">
    <source>
        <dbReference type="ARBA" id="ARBA00022475"/>
    </source>
</evidence>
<keyword evidence="5" id="KW-0769">Symport</keyword>
<evidence type="ECO:0000313" key="10">
    <source>
        <dbReference type="Proteomes" id="UP000029980"/>
    </source>
</evidence>
<dbReference type="AlphaFoldDB" id="A0A097QVZ0"/>
<accession>A0A097QVZ0</accession>
<protein>
    <submittedName>
        <fullName evidence="9">Amino acid transporter</fullName>
    </submittedName>
</protein>
<feature type="transmembrane region" description="Helical" evidence="8">
    <location>
        <begin position="192"/>
        <end position="218"/>
    </location>
</feature>